<dbReference type="EMBL" id="JAEKNS010000101">
    <property type="protein sequence ID" value="MBJ7595147.1"/>
    <property type="molecule type" value="Genomic_DNA"/>
</dbReference>
<evidence type="ECO:0000313" key="2">
    <source>
        <dbReference type="EMBL" id="MBJ7595147.1"/>
    </source>
</evidence>
<dbReference type="Proteomes" id="UP000606991">
    <property type="component" value="Unassembled WGS sequence"/>
</dbReference>
<gene>
    <name evidence="2" type="ORF">JF886_09850</name>
</gene>
<evidence type="ECO:0000313" key="3">
    <source>
        <dbReference type="Proteomes" id="UP000606991"/>
    </source>
</evidence>
<organism evidence="2 3">
    <name type="scientific">Candidatus Aeolococcus gillhamiae</name>
    <dbReference type="NCBI Taxonomy" id="3127015"/>
    <lineage>
        <taxon>Bacteria</taxon>
        <taxon>Bacillati</taxon>
        <taxon>Candidatus Dormiibacterota</taxon>
        <taxon>Candidatus Dormibacteria</taxon>
        <taxon>Candidatus Aeolococcales</taxon>
        <taxon>Candidatus Aeolococcaceae</taxon>
        <taxon>Candidatus Aeolococcus</taxon>
    </lineage>
</organism>
<comment type="caution">
    <text evidence="2">The sequence shown here is derived from an EMBL/GenBank/DDBJ whole genome shotgun (WGS) entry which is preliminary data.</text>
</comment>
<feature type="domain" description="L-amino acid ligase C-terminal" evidence="1">
    <location>
        <begin position="22"/>
        <end position="97"/>
    </location>
</feature>
<accession>A0A934NAC6</accession>
<dbReference type="Gene3D" id="3.30.470.20">
    <property type="entry name" value="ATP-grasp fold, B domain"/>
    <property type="match status" value="1"/>
</dbReference>
<evidence type="ECO:0000259" key="1">
    <source>
        <dbReference type="Pfam" id="PF18603"/>
    </source>
</evidence>
<proteinExistence type="predicted"/>
<name>A0A934NAC6_9BACT</name>
<dbReference type="AlphaFoldDB" id="A0A934NAC6"/>
<dbReference type="RefSeq" id="WP_337311985.1">
    <property type="nucleotide sequence ID" value="NZ_JAEKNS010000101.1"/>
</dbReference>
<reference evidence="2 3" key="1">
    <citation type="submission" date="2020-10" db="EMBL/GenBank/DDBJ databases">
        <title>Ca. Dormibacterota MAGs.</title>
        <authorList>
            <person name="Montgomery K."/>
        </authorList>
    </citation>
    <scope>NUCLEOTIDE SEQUENCE [LARGE SCALE GENOMIC DNA]</scope>
    <source>
        <strain evidence="2">SC8812_S17_18</strain>
    </source>
</reference>
<dbReference type="Pfam" id="PF18603">
    <property type="entry name" value="LAL_C2"/>
    <property type="match status" value="1"/>
</dbReference>
<protein>
    <recommendedName>
        <fullName evidence="1">L-amino acid ligase C-terminal domain-containing protein</fullName>
    </recommendedName>
</protein>
<sequence length="113" mass="12051">MANALGRRVAASRIARPTGVLMVPVETRGVLRAVEGRAAARDVPGITGISITIPVGDRVRPLPDGDRYLGFIFADGETQHEVRDALRAARRELRVVVDQSNAPGWPGAVRSAS</sequence>
<dbReference type="InterPro" id="IPR040570">
    <property type="entry name" value="LAL_C2"/>
</dbReference>